<evidence type="ECO:0000313" key="3">
    <source>
        <dbReference type="EMBL" id="CAD8502549.1"/>
    </source>
</evidence>
<reference evidence="3" key="1">
    <citation type="submission" date="2021-01" db="EMBL/GenBank/DDBJ databases">
        <authorList>
            <person name="Corre E."/>
            <person name="Pelletier E."/>
            <person name="Niang G."/>
            <person name="Scheremetjew M."/>
            <person name="Finn R."/>
            <person name="Kale V."/>
            <person name="Holt S."/>
            <person name="Cochrane G."/>
            <person name="Meng A."/>
            <person name="Brown T."/>
            <person name="Cohen L."/>
        </authorList>
    </citation>
    <scope>NUCLEOTIDE SEQUENCE</scope>
    <source>
        <strain evidence="3">CCMP1374</strain>
    </source>
</reference>
<dbReference type="EMBL" id="HBEP01029510">
    <property type="protein sequence ID" value="CAD8502549.1"/>
    <property type="molecule type" value="Transcribed_RNA"/>
</dbReference>
<proteinExistence type="predicted"/>
<protein>
    <submittedName>
        <fullName evidence="3">Uncharacterized protein</fullName>
    </submittedName>
</protein>
<organism evidence="3">
    <name type="scientific">Phaeocystis antarctica</name>
    <dbReference type="NCBI Taxonomy" id="33657"/>
    <lineage>
        <taxon>Eukaryota</taxon>
        <taxon>Haptista</taxon>
        <taxon>Haptophyta</taxon>
        <taxon>Prymnesiophyceae</taxon>
        <taxon>Phaeocystales</taxon>
        <taxon>Phaeocystaceae</taxon>
        <taxon>Phaeocystis</taxon>
    </lineage>
</organism>
<keyword evidence="2" id="KW-0472">Membrane</keyword>
<feature type="region of interest" description="Disordered" evidence="1">
    <location>
        <begin position="1"/>
        <end position="39"/>
    </location>
</feature>
<name>A0A7S0HRP1_9EUKA</name>
<evidence type="ECO:0000256" key="1">
    <source>
        <dbReference type="SAM" id="MobiDB-lite"/>
    </source>
</evidence>
<accession>A0A7S0HRP1</accession>
<feature type="compositionally biased region" description="Low complexity" evidence="1">
    <location>
        <begin position="26"/>
        <end position="39"/>
    </location>
</feature>
<keyword evidence="2" id="KW-0812">Transmembrane</keyword>
<dbReference type="AlphaFoldDB" id="A0A7S0HRP1"/>
<evidence type="ECO:0000256" key="2">
    <source>
        <dbReference type="SAM" id="Phobius"/>
    </source>
</evidence>
<feature type="transmembrane region" description="Helical" evidence="2">
    <location>
        <begin position="99"/>
        <end position="123"/>
    </location>
</feature>
<sequence>MGAESDHHNNHPGNHTNQHTGDHAKAPTTTQPAKLPTPAAPLRAAPAATAAAAAAAAPHAAAAIASKTPAATTALPGAAAKVAAAHAAAAASTGLHPSVIAALAGILLGMIACIGTCIVCRIYRRTRYYKKVQHSLEEEERAFQASLSLKYGEGGEPSSLDQADKERLQMVESYLDSVGDSAEPRDAKAVPTKVEDVESFMEELAAAAAGNSTHEEHQTSRI</sequence>
<keyword evidence="2" id="KW-1133">Transmembrane helix</keyword>
<gene>
    <name evidence="3" type="ORF">PANT1444_LOCUS16709</name>
</gene>